<evidence type="ECO:0000313" key="3">
    <source>
        <dbReference type="EMBL" id="APZ07767.1"/>
    </source>
</evidence>
<keyword evidence="2" id="KW-0472">Membrane</keyword>
<proteinExistence type="predicted"/>
<evidence type="ECO:0000256" key="2">
    <source>
        <dbReference type="SAM" id="Phobius"/>
    </source>
</evidence>
<dbReference type="EMBL" id="CP019446">
    <property type="protein sequence ID" value="APZ07767.1"/>
    <property type="molecule type" value="Genomic_DNA"/>
</dbReference>
<sequence>MRKTVNAAYSLIPMLLYLTYMLFMSFRFGLSFFFMALIVSVLASAFYLIGFYSLKKEDADCSVFKLFVMSAVLSCALVSIALFVDDKETALIGGTAAHTVLAAVFLFAYALTKAKRRVIFDETSGKYYQITEGRRFELTAQQVKDFKIGAFATTNMHDTHHSFTDGSSLSGGSSNTGSATEVGHNYINPSSGLPMHGGMSGLDVAGNSWGTNFNDPTNHQPYDSTRGY</sequence>
<keyword evidence="2" id="KW-1133">Transmembrane helix</keyword>
<protein>
    <submittedName>
        <fullName evidence="3">Uncharacterized protein</fullName>
    </submittedName>
</protein>
<feature type="transmembrane region" description="Helical" evidence="2">
    <location>
        <begin position="90"/>
        <end position="111"/>
    </location>
</feature>
<dbReference type="Proteomes" id="UP000187148">
    <property type="component" value="Plasmid p888-76-1"/>
</dbReference>
<dbReference type="KEGG" id="kco:BWI95_22210"/>
<reference evidence="3 4" key="1">
    <citation type="submission" date="2017-01" db="EMBL/GenBank/DDBJ databases">
        <authorList>
            <person name="Cao J.-M."/>
        </authorList>
    </citation>
    <scope>NUCLEOTIDE SEQUENCE [LARGE SCALE GENOMIC DNA]</scope>
    <source>
        <strain evidence="3 4">888-76</strain>
        <plasmid evidence="3 4">p888-76-1</plasmid>
    </source>
</reference>
<evidence type="ECO:0000313" key="4">
    <source>
        <dbReference type="Proteomes" id="UP000187148"/>
    </source>
</evidence>
<feature type="transmembrane region" description="Helical" evidence="2">
    <location>
        <begin position="66"/>
        <end position="84"/>
    </location>
</feature>
<evidence type="ECO:0000256" key="1">
    <source>
        <dbReference type="SAM" id="MobiDB-lite"/>
    </source>
</evidence>
<feature type="compositionally biased region" description="Low complexity" evidence="1">
    <location>
        <begin position="164"/>
        <end position="180"/>
    </location>
</feature>
<feature type="transmembrane region" description="Helical" evidence="2">
    <location>
        <begin position="7"/>
        <end position="26"/>
    </location>
</feature>
<keyword evidence="2" id="KW-0812">Transmembrane</keyword>
<keyword evidence="3" id="KW-0614">Plasmid</keyword>
<gene>
    <name evidence="3" type="ORF">BWI95_22210</name>
</gene>
<feature type="transmembrane region" description="Helical" evidence="2">
    <location>
        <begin position="32"/>
        <end position="54"/>
    </location>
</feature>
<organism evidence="3 4">
    <name type="scientific">Kosakonia cowanii JCM 10956 = DSM 18146</name>
    <dbReference type="NCBI Taxonomy" id="1300165"/>
    <lineage>
        <taxon>Bacteria</taxon>
        <taxon>Pseudomonadati</taxon>
        <taxon>Pseudomonadota</taxon>
        <taxon>Gammaproteobacteria</taxon>
        <taxon>Enterobacterales</taxon>
        <taxon>Enterobacteriaceae</taxon>
        <taxon>Kosakonia</taxon>
    </lineage>
</organism>
<feature type="region of interest" description="Disordered" evidence="1">
    <location>
        <begin position="162"/>
        <end position="183"/>
    </location>
</feature>
<accession>A0A830ZAI4</accession>
<dbReference type="RefSeq" id="WP_076770376.1">
    <property type="nucleotide sequence ID" value="NZ_CP019446.1"/>
</dbReference>
<keyword evidence="4" id="KW-1185">Reference proteome</keyword>
<dbReference type="AlphaFoldDB" id="A0A830ZAI4"/>
<name>A0A830ZAI4_9ENTR</name>
<geneLocation type="plasmid" evidence="3 4">
    <name>p888-76-1</name>
</geneLocation>